<feature type="transmembrane region" description="Helical" evidence="6">
    <location>
        <begin position="244"/>
        <end position="272"/>
    </location>
</feature>
<dbReference type="Pfam" id="PF03631">
    <property type="entry name" value="Virul_fac_BrkB"/>
    <property type="match status" value="1"/>
</dbReference>
<dbReference type="GO" id="GO:0005886">
    <property type="term" value="C:plasma membrane"/>
    <property type="evidence" value="ECO:0007669"/>
    <property type="project" value="UniProtKB-SubCell"/>
</dbReference>
<keyword evidence="2" id="KW-1003">Cell membrane</keyword>
<reference evidence="7 8" key="1">
    <citation type="submission" date="2017-05" db="EMBL/GenBank/DDBJ databases">
        <title>Vagococcus spp. assemblies.</title>
        <authorList>
            <person name="Gulvik C.A."/>
        </authorList>
    </citation>
    <scope>NUCLEOTIDE SEQUENCE [LARGE SCALE GENOMIC DNA]</scope>
    <source>
        <strain evidence="7 8">SS1995</strain>
    </source>
</reference>
<evidence type="ECO:0000256" key="6">
    <source>
        <dbReference type="SAM" id="Phobius"/>
    </source>
</evidence>
<evidence type="ECO:0000313" key="8">
    <source>
        <dbReference type="Proteomes" id="UP000287857"/>
    </source>
</evidence>
<keyword evidence="3 6" id="KW-0812">Transmembrane</keyword>
<evidence type="ECO:0000256" key="2">
    <source>
        <dbReference type="ARBA" id="ARBA00022475"/>
    </source>
</evidence>
<evidence type="ECO:0000256" key="1">
    <source>
        <dbReference type="ARBA" id="ARBA00004651"/>
    </source>
</evidence>
<dbReference type="AlphaFoldDB" id="A0A429ZZU6"/>
<comment type="caution">
    <text evidence="7">The sequence shown here is derived from an EMBL/GenBank/DDBJ whole genome shotgun (WGS) entry which is preliminary data.</text>
</comment>
<feature type="transmembrane region" description="Helical" evidence="6">
    <location>
        <begin position="209"/>
        <end position="232"/>
    </location>
</feature>
<dbReference type="NCBIfam" id="TIGR00765">
    <property type="entry name" value="yihY_not_rbn"/>
    <property type="match status" value="1"/>
</dbReference>
<evidence type="ECO:0000313" key="7">
    <source>
        <dbReference type="EMBL" id="RST99554.1"/>
    </source>
</evidence>
<dbReference type="PANTHER" id="PTHR30213">
    <property type="entry name" value="INNER MEMBRANE PROTEIN YHJD"/>
    <property type="match status" value="1"/>
</dbReference>
<feature type="transmembrane region" description="Helical" evidence="6">
    <location>
        <begin position="180"/>
        <end position="200"/>
    </location>
</feature>
<keyword evidence="4 6" id="KW-1133">Transmembrane helix</keyword>
<evidence type="ECO:0000256" key="3">
    <source>
        <dbReference type="ARBA" id="ARBA00022692"/>
    </source>
</evidence>
<sequence length="325" mass="37162">MLGEEEKNSFKHAVKILSLTFNDAEIRIYSIVITYYLLLAFFPLLIAVGNILPFLNISQEHVLLYIQELLPSAIYHFMEETIDNLLTTSNGGLLSISAIGTIWAVSKGINGIQISLNKAYGLSKSKMQLLHRLFSFLMVFLLLFVITLLLIIMGFGQVILEYLLPRLGLPESILTTFIRLRWPVTSTVLFVILLMLFYFVPAVKVHIKAIIPGAIFTTISWMAVTQFFGIYLKFFVKRINSYGFIGGFIIFILWLNIASKLIITGGVLNVTVEKLKYGKIKEKRTVVDYYIEDRLNKDDVKHPRVNGVLSRFENKENKEKKDKHD</sequence>
<dbReference type="OrthoDB" id="9775903at2"/>
<feature type="transmembrane region" description="Helical" evidence="6">
    <location>
        <begin position="133"/>
        <end position="160"/>
    </location>
</feature>
<dbReference type="RefSeq" id="WP_125983492.1">
    <property type="nucleotide sequence ID" value="NZ_NGJS01000004.1"/>
</dbReference>
<evidence type="ECO:0000256" key="4">
    <source>
        <dbReference type="ARBA" id="ARBA00022989"/>
    </source>
</evidence>
<feature type="transmembrane region" description="Helical" evidence="6">
    <location>
        <begin position="28"/>
        <end position="55"/>
    </location>
</feature>
<dbReference type="Proteomes" id="UP000287857">
    <property type="component" value="Unassembled WGS sequence"/>
</dbReference>
<name>A0A429ZZU6_9ENTE</name>
<comment type="subcellular location">
    <subcellularLocation>
        <location evidence="1">Cell membrane</location>
        <topology evidence="1">Multi-pass membrane protein</topology>
    </subcellularLocation>
</comment>
<organism evidence="7 8">
    <name type="scientific">Vagococcus vulneris</name>
    <dbReference type="NCBI Taxonomy" id="1977869"/>
    <lineage>
        <taxon>Bacteria</taxon>
        <taxon>Bacillati</taxon>
        <taxon>Bacillota</taxon>
        <taxon>Bacilli</taxon>
        <taxon>Lactobacillales</taxon>
        <taxon>Enterococcaceae</taxon>
        <taxon>Vagococcus</taxon>
    </lineage>
</organism>
<dbReference type="PANTHER" id="PTHR30213:SF0">
    <property type="entry name" value="UPF0761 MEMBRANE PROTEIN YIHY"/>
    <property type="match status" value="1"/>
</dbReference>
<evidence type="ECO:0000256" key="5">
    <source>
        <dbReference type="ARBA" id="ARBA00023136"/>
    </source>
</evidence>
<keyword evidence="5 6" id="KW-0472">Membrane</keyword>
<keyword evidence="8" id="KW-1185">Reference proteome</keyword>
<gene>
    <name evidence="7" type="ORF">CBF37_04300</name>
</gene>
<proteinExistence type="predicted"/>
<protein>
    <submittedName>
        <fullName evidence="7">Uncharacterized protein</fullName>
    </submittedName>
</protein>
<dbReference type="InterPro" id="IPR017039">
    <property type="entry name" value="Virul_fac_BrkB"/>
</dbReference>
<dbReference type="PIRSF" id="PIRSF035875">
    <property type="entry name" value="RNase_BN"/>
    <property type="match status" value="1"/>
</dbReference>
<accession>A0A429ZZU6</accession>
<dbReference type="EMBL" id="NGJS01000004">
    <property type="protein sequence ID" value="RST99554.1"/>
    <property type="molecule type" value="Genomic_DNA"/>
</dbReference>